<dbReference type="PANTHER" id="PTHR44090">
    <property type="entry name" value="WD REPEAT-CONTAINING PROTEIN 61"/>
    <property type="match status" value="1"/>
</dbReference>
<dbReference type="Gene3D" id="2.130.10.10">
    <property type="entry name" value="YVTN repeat-like/Quinoprotein amine dehydrogenase"/>
    <property type="match status" value="2"/>
</dbReference>
<dbReference type="PRINTS" id="PR00320">
    <property type="entry name" value="GPROTEINBRPT"/>
</dbReference>
<sequence>MSLAYVHALDCAEPHGDAVWDISWTAKDNAVVSISADGIVKRWNSASGQVMRTAPAHTLGLVSLSVSPDGKYALYNSVDGTTFLWDLEAGTIIGKHESFTRPGAEPSWSVSLNPRGSTFAATGGSGNVTIHSAEAETFGEQRTTLQSGRGKFGMRCSHSPDGSRLALSVESGQIFIFDLASGTLTSTYTSHAMAVRSLSWSPDSQLLLSASEDKRLILYDVRTTSSGRPSSGAVASLTGHSSWVLSSDISPDGRLALSGSADKTIKVWDLAARAAVSTIADTGEVWAVSWQPSSVATSSSAFVTGGEDGIVRWWKAAGTS</sequence>
<dbReference type="InterPro" id="IPR051510">
    <property type="entry name" value="SKI8"/>
</dbReference>
<gene>
    <name evidence="4" type="ORF">EDB92DRAFT_2089899</name>
</gene>
<dbReference type="InterPro" id="IPR019775">
    <property type="entry name" value="WD40_repeat_CS"/>
</dbReference>
<name>A0AAD4LCE1_9AGAM</name>
<feature type="repeat" description="WD" evidence="3">
    <location>
        <begin position="237"/>
        <end position="278"/>
    </location>
</feature>
<proteinExistence type="predicted"/>
<dbReference type="PANTHER" id="PTHR44090:SF1">
    <property type="entry name" value="SUPERKILLER COMPLEX PROTEIN 8"/>
    <property type="match status" value="1"/>
</dbReference>
<accession>A0AAD4LCE1</accession>
<dbReference type="Proteomes" id="UP001201163">
    <property type="component" value="Unassembled WGS sequence"/>
</dbReference>
<comment type="caution">
    <text evidence="4">The sequence shown here is derived from an EMBL/GenBank/DDBJ whole genome shotgun (WGS) entry which is preliminary data.</text>
</comment>
<organism evidence="4 5">
    <name type="scientific">Lactarius akahatsu</name>
    <dbReference type="NCBI Taxonomy" id="416441"/>
    <lineage>
        <taxon>Eukaryota</taxon>
        <taxon>Fungi</taxon>
        <taxon>Dikarya</taxon>
        <taxon>Basidiomycota</taxon>
        <taxon>Agaricomycotina</taxon>
        <taxon>Agaricomycetes</taxon>
        <taxon>Russulales</taxon>
        <taxon>Russulaceae</taxon>
        <taxon>Lactarius</taxon>
    </lineage>
</organism>
<protein>
    <submittedName>
        <fullName evidence="4">WD repeat-containing protein 61</fullName>
    </submittedName>
</protein>
<dbReference type="GO" id="GO:0032991">
    <property type="term" value="C:protein-containing complex"/>
    <property type="evidence" value="ECO:0007669"/>
    <property type="project" value="UniProtKB-ARBA"/>
</dbReference>
<dbReference type="PROSITE" id="PS50082">
    <property type="entry name" value="WD_REPEATS_2"/>
    <property type="match status" value="4"/>
</dbReference>
<evidence type="ECO:0000256" key="3">
    <source>
        <dbReference type="PROSITE-ProRule" id="PRU00221"/>
    </source>
</evidence>
<dbReference type="InterPro" id="IPR020472">
    <property type="entry name" value="WD40_PAC1"/>
</dbReference>
<dbReference type="PROSITE" id="PS00678">
    <property type="entry name" value="WD_REPEATS_1"/>
    <property type="match status" value="1"/>
</dbReference>
<dbReference type="EMBL" id="JAKELL010000041">
    <property type="protein sequence ID" value="KAH8988566.1"/>
    <property type="molecule type" value="Genomic_DNA"/>
</dbReference>
<dbReference type="Pfam" id="PF00400">
    <property type="entry name" value="WD40"/>
    <property type="match status" value="5"/>
</dbReference>
<dbReference type="SUPFAM" id="SSF50998">
    <property type="entry name" value="Quinoprotein alcohol dehydrogenase-like"/>
    <property type="match status" value="1"/>
</dbReference>
<feature type="repeat" description="WD" evidence="3">
    <location>
        <begin position="54"/>
        <end position="95"/>
    </location>
</feature>
<dbReference type="InterPro" id="IPR001680">
    <property type="entry name" value="WD40_rpt"/>
</dbReference>
<keyword evidence="5" id="KW-1185">Reference proteome</keyword>
<keyword evidence="1 3" id="KW-0853">WD repeat</keyword>
<evidence type="ECO:0000313" key="5">
    <source>
        <dbReference type="Proteomes" id="UP001201163"/>
    </source>
</evidence>
<reference evidence="4" key="1">
    <citation type="submission" date="2022-01" db="EMBL/GenBank/DDBJ databases">
        <title>Comparative genomics reveals a dynamic genome evolution in the ectomycorrhizal milk-cap (Lactarius) mushrooms.</title>
        <authorList>
            <consortium name="DOE Joint Genome Institute"/>
            <person name="Lebreton A."/>
            <person name="Tang N."/>
            <person name="Kuo A."/>
            <person name="LaButti K."/>
            <person name="Drula E."/>
            <person name="Barry K."/>
            <person name="Clum A."/>
            <person name="Lipzen A."/>
            <person name="Mousain D."/>
            <person name="Ng V."/>
            <person name="Wang R."/>
            <person name="Wang X."/>
            <person name="Dai Y."/>
            <person name="Henrissat B."/>
            <person name="Grigoriev I.V."/>
            <person name="Guerin-Laguette A."/>
            <person name="Yu F."/>
            <person name="Martin F.M."/>
        </authorList>
    </citation>
    <scope>NUCLEOTIDE SEQUENCE</scope>
    <source>
        <strain evidence="4">QP</strain>
    </source>
</reference>
<evidence type="ECO:0000256" key="1">
    <source>
        <dbReference type="ARBA" id="ARBA00022574"/>
    </source>
</evidence>
<dbReference type="CDD" id="cd00200">
    <property type="entry name" value="WD40"/>
    <property type="match status" value="1"/>
</dbReference>
<feature type="repeat" description="WD" evidence="3">
    <location>
        <begin position="12"/>
        <end position="53"/>
    </location>
</feature>
<dbReference type="InterPro" id="IPR015943">
    <property type="entry name" value="WD40/YVTN_repeat-like_dom_sf"/>
</dbReference>
<keyword evidence="2" id="KW-0677">Repeat</keyword>
<feature type="repeat" description="WD" evidence="3">
    <location>
        <begin position="188"/>
        <end position="229"/>
    </location>
</feature>
<dbReference type="GO" id="GO:0005634">
    <property type="term" value="C:nucleus"/>
    <property type="evidence" value="ECO:0007669"/>
    <property type="project" value="TreeGrafter"/>
</dbReference>
<dbReference type="SMART" id="SM00320">
    <property type="entry name" value="WD40"/>
    <property type="match status" value="7"/>
</dbReference>
<evidence type="ECO:0000313" key="4">
    <source>
        <dbReference type="EMBL" id="KAH8988566.1"/>
    </source>
</evidence>
<dbReference type="AlphaFoldDB" id="A0AAD4LCE1"/>
<dbReference type="PROSITE" id="PS50294">
    <property type="entry name" value="WD_REPEATS_REGION"/>
    <property type="match status" value="2"/>
</dbReference>
<dbReference type="InterPro" id="IPR011047">
    <property type="entry name" value="Quinoprotein_ADH-like_sf"/>
</dbReference>
<evidence type="ECO:0000256" key="2">
    <source>
        <dbReference type="ARBA" id="ARBA00022737"/>
    </source>
</evidence>